<dbReference type="Gene3D" id="3.30.1330.60">
    <property type="entry name" value="OmpA-like domain"/>
    <property type="match status" value="1"/>
</dbReference>
<name>A0A3M8CS02_9BACL</name>
<reference evidence="11 12" key="1">
    <citation type="submission" date="2018-10" db="EMBL/GenBank/DDBJ databases">
        <title>Phylogenomics of Brevibacillus.</title>
        <authorList>
            <person name="Dunlap C."/>
        </authorList>
    </citation>
    <scope>NUCLEOTIDE SEQUENCE [LARGE SCALE GENOMIC DNA]</scope>
    <source>
        <strain evidence="11 12">JCM 15085</strain>
    </source>
</reference>
<comment type="subcellular location">
    <subcellularLocation>
        <location evidence="1">Cell membrane</location>
        <topology evidence="1">Single-pass membrane protein</topology>
    </subcellularLocation>
</comment>
<evidence type="ECO:0000313" key="12">
    <source>
        <dbReference type="Proteomes" id="UP000281915"/>
    </source>
</evidence>
<comment type="caution">
    <text evidence="11">The sequence shown here is derived from an EMBL/GenBank/DDBJ whole genome shotgun (WGS) entry which is preliminary data.</text>
</comment>
<evidence type="ECO:0000313" key="11">
    <source>
        <dbReference type="EMBL" id="RNB78201.1"/>
    </source>
</evidence>
<keyword evidence="8" id="KW-0175">Coiled coil</keyword>
<evidence type="ECO:0000256" key="7">
    <source>
        <dbReference type="PROSITE-ProRule" id="PRU00473"/>
    </source>
</evidence>
<dbReference type="Pfam" id="PF00691">
    <property type="entry name" value="OmpA"/>
    <property type="match status" value="1"/>
</dbReference>
<keyword evidence="4 9" id="KW-0812">Transmembrane</keyword>
<dbReference type="InterPro" id="IPR050330">
    <property type="entry name" value="Bact_OuterMem_StrucFunc"/>
</dbReference>
<dbReference type="PANTHER" id="PTHR30329:SF21">
    <property type="entry name" value="LIPOPROTEIN YIAD-RELATED"/>
    <property type="match status" value="1"/>
</dbReference>
<dbReference type="AlphaFoldDB" id="A0A3M8CS02"/>
<organism evidence="11 12">
    <name type="scientific">Brevibacillus panacihumi</name>
    <dbReference type="NCBI Taxonomy" id="497735"/>
    <lineage>
        <taxon>Bacteria</taxon>
        <taxon>Bacillati</taxon>
        <taxon>Bacillota</taxon>
        <taxon>Bacilli</taxon>
        <taxon>Bacillales</taxon>
        <taxon>Paenibacillaceae</taxon>
        <taxon>Brevibacillus</taxon>
    </lineage>
</organism>
<keyword evidence="6 7" id="KW-0472">Membrane</keyword>
<dbReference type="InterPro" id="IPR025713">
    <property type="entry name" value="MotB-like_N_dom"/>
</dbReference>
<keyword evidence="11" id="KW-0282">Flagellum</keyword>
<dbReference type="GO" id="GO:0005886">
    <property type="term" value="C:plasma membrane"/>
    <property type="evidence" value="ECO:0007669"/>
    <property type="project" value="UniProtKB-SubCell"/>
</dbReference>
<dbReference type="EMBL" id="RHHT01000026">
    <property type="protein sequence ID" value="RNB78201.1"/>
    <property type="molecule type" value="Genomic_DNA"/>
</dbReference>
<accession>A0A3M8CS02</accession>
<dbReference type="InterPro" id="IPR036737">
    <property type="entry name" value="OmpA-like_sf"/>
</dbReference>
<dbReference type="Pfam" id="PF13677">
    <property type="entry name" value="MotB_plug"/>
    <property type="match status" value="1"/>
</dbReference>
<feature type="coiled-coil region" evidence="8">
    <location>
        <begin position="85"/>
        <end position="123"/>
    </location>
</feature>
<dbReference type="CDD" id="cd07185">
    <property type="entry name" value="OmpA_C-like"/>
    <property type="match status" value="1"/>
</dbReference>
<keyword evidence="11" id="KW-0969">Cilium</keyword>
<protein>
    <submittedName>
        <fullName evidence="11">Flagellar motor protein MotB</fullName>
    </submittedName>
</protein>
<feature type="domain" description="OmpA-like" evidence="10">
    <location>
        <begin position="136"/>
        <end position="257"/>
    </location>
</feature>
<dbReference type="SUPFAM" id="SSF103088">
    <property type="entry name" value="OmpA-like"/>
    <property type="match status" value="1"/>
</dbReference>
<evidence type="ECO:0000259" key="10">
    <source>
        <dbReference type="PROSITE" id="PS51123"/>
    </source>
</evidence>
<evidence type="ECO:0000256" key="3">
    <source>
        <dbReference type="ARBA" id="ARBA00022475"/>
    </source>
</evidence>
<dbReference type="PANTHER" id="PTHR30329">
    <property type="entry name" value="STATOR ELEMENT OF FLAGELLAR MOTOR COMPLEX"/>
    <property type="match status" value="1"/>
</dbReference>
<evidence type="ECO:0000256" key="5">
    <source>
        <dbReference type="ARBA" id="ARBA00022989"/>
    </source>
</evidence>
<gene>
    <name evidence="11" type="primary">motB</name>
    <name evidence="11" type="ORF">EDM58_11880</name>
</gene>
<keyword evidence="5 9" id="KW-1133">Transmembrane helix</keyword>
<dbReference type="PROSITE" id="PS51123">
    <property type="entry name" value="OMPA_2"/>
    <property type="match status" value="1"/>
</dbReference>
<dbReference type="NCBIfam" id="NF005831">
    <property type="entry name" value="PRK07734.1"/>
    <property type="match status" value="1"/>
</dbReference>
<evidence type="ECO:0000256" key="6">
    <source>
        <dbReference type="ARBA" id="ARBA00023136"/>
    </source>
</evidence>
<feature type="transmembrane region" description="Helical" evidence="9">
    <location>
        <begin position="20"/>
        <end position="39"/>
    </location>
</feature>
<proteinExistence type="inferred from homology"/>
<keyword evidence="3" id="KW-1003">Cell membrane</keyword>
<evidence type="ECO:0000256" key="2">
    <source>
        <dbReference type="ARBA" id="ARBA00008914"/>
    </source>
</evidence>
<evidence type="ECO:0000256" key="4">
    <source>
        <dbReference type="ARBA" id="ARBA00022692"/>
    </source>
</evidence>
<dbReference type="Proteomes" id="UP000281915">
    <property type="component" value="Unassembled WGS sequence"/>
</dbReference>
<evidence type="ECO:0000256" key="9">
    <source>
        <dbReference type="SAM" id="Phobius"/>
    </source>
</evidence>
<keyword evidence="11" id="KW-0966">Cell projection</keyword>
<dbReference type="RefSeq" id="WP_122913537.1">
    <property type="nucleotide sequence ID" value="NZ_RHHT01000026.1"/>
</dbReference>
<sequence>MAKRPKKSPPHEEHVDESWLIPYADILTLLLALFIVLFASSEMDAKKFDQMVKSFNVALNGGVGVLNQPSPVPLDPLMAQQTLHKGAQEAEKTEEEKKLEEAIRKETEDLKQLQSQLEGYIKTNKLEDKLQTKMTEEGLLITILDNALFDSGKADLKPEARKLATEMATMLVPHPKKVTVTGHTDNVPINRAEFPSNWDLSVKRSVNFLKVLLENPNLDPSKFSATGMGEYHPVAPNTSAEGRAKNRRVEVAILRDMASTPKNSINP</sequence>
<dbReference type="InterPro" id="IPR006665">
    <property type="entry name" value="OmpA-like"/>
</dbReference>
<comment type="similarity">
    <text evidence="2">Belongs to the MotB family.</text>
</comment>
<evidence type="ECO:0000256" key="8">
    <source>
        <dbReference type="SAM" id="Coils"/>
    </source>
</evidence>
<evidence type="ECO:0000256" key="1">
    <source>
        <dbReference type="ARBA" id="ARBA00004162"/>
    </source>
</evidence>